<gene>
    <name evidence="2" type="ORF">TCIL3000_0_01850</name>
</gene>
<proteinExistence type="predicted"/>
<protein>
    <submittedName>
        <fullName evidence="2">WGS project CAEQ00000000 data, annotated contig 67</fullName>
    </submittedName>
</protein>
<evidence type="ECO:0000313" key="2">
    <source>
        <dbReference type="EMBL" id="CCD16826.1"/>
    </source>
</evidence>
<evidence type="ECO:0000256" key="1">
    <source>
        <dbReference type="SAM" id="MobiDB-lite"/>
    </source>
</evidence>
<dbReference type="EMBL" id="CAEQ01002464">
    <property type="protein sequence ID" value="CCD16826.1"/>
    <property type="molecule type" value="Genomic_DNA"/>
</dbReference>
<organism evidence="2 3">
    <name type="scientific">Trypanosoma congolense (strain IL3000)</name>
    <dbReference type="NCBI Taxonomy" id="1068625"/>
    <lineage>
        <taxon>Eukaryota</taxon>
        <taxon>Discoba</taxon>
        <taxon>Euglenozoa</taxon>
        <taxon>Kinetoplastea</taxon>
        <taxon>Metakinetoplastina</taxon>
        <taxon>Trypanosomatida</taxon>
        <taxon>Trypanosomatidae</taxon>
        <taxon>Trypanosoma</taxon>
        <taxon>Nannomonas</taxon>
    </lineage>
</organism>
<reference evidence="3" key="1">
    <citation type="submission" date="2011-07" db="EMBL/GenBank/DDBJ databases">
        <title>Divergent evolution of antigenic variation in African trypanosomes.</title>
        <authorList>
            <person name="Jackson A.P."/>
            <person name="Berry A."/>
            <person name="Allison H.C."/>
            <person name="Burton P."/>
            <person name="Anderson J."/>
            <person name="Aslett M."/>
            <person name="Brown R."/>
            <person name="Corton N."/>
            <person name="Harris D."/>
            <person name="Hauser H."/>
            <person name="Gamble J."/>
            <person name="Gilderthorp R."/>
            <person name="McQuillan J."/>
            <person name="Quail M.A."/>
            <person name="Sanders M."/>
            <person name="Van Tonder A."/>
            <person name="Ginger M.L."/>
            <person name="Donelson J.E."/>
            <person name="Field M.C."/>
            <person name="Barry J.D."/>
            <person name="Berriman M."/>
            <person name="Hertz-Fowler C."/>
        </authorList>
    </citation>
    <scope>NUCLEOTIDE SEQUENCE [LARGE SCALE GENOMIC DNA]</scope>
    <source>
        <strain evidence="3">IL3000</strain>
    </source>
</reference>
<dbReference type="Gene3D" id="3.90.150.10">
    <property type="entry name" value="Variant Surface Glycoprotein, subunit A domain 1"/>
    <property type="match status" value="1"/>
</dbReference>
<comment type="caution">
    <text evidence="2">The sequence shown here is derived from an EMBL/GenBank/DDBJ whole genome shotgun (WGS) entry which is preliminary data.</text>
</comment>
<dbReference type="Proteomes" id="UP000000702">
    <property type="component" value="Unassembled WGS sequence"/>
</dbReference>
<evidence type="ECO:0000313" key="3">
    <source>
        <dbReference type="Proteomes" id="UP000000702"/>
    </source>
</evidence>
<feature type="region of interest" description="Disordered" evidence="1">
    <location>
        <begin position="1"/>
        <end position="21"/>
    </location>
</feature>
<accession>F9WHN2</accession>
<dbReference type="VEuPathDB" id="TriTrypDB:TcIL3000_0_01850"/>
<sequence>MVFANAKGNESGTHKYSLGNEKAATPGELKDCFSGKDFREESLVDISEKVSEQEPNLYSKIEGIKHQSLKDSFNGGSSAGCNLIKGKTGGILGKTDLQKSLWWGGGVLSIGSAFDGSTNSIDPGEIASATAKKKRAFWTADPAKQIVHLKNASDAFKAFKAVQETIQAKVKSIEDKIQACMGGQESGENTTGQNATEQKTNSLTCFDNVARITANLMEKRALLARYQKLKG</sequence>
<dbReference type="AlphaFoldDB" id="F9WHN2"/>
<name>F9WHN2_TRYCI</name>
<keyword evidence="3" id="KW-1185">Reference proteome</keyword>
<reference evidence="2 3" key="2">
    <citation type="journal article" date="2012" name="Proc. Natl. Acad. Sci. U.S.A.">
        <title>Antigenic diversity is generated by distinct evolutionary mechanisms in African trypanosome species.</title>
        <authorList>
            <person name="Jackson A.P."/>
            <person name="Berry A."/>
            <person name="Aslett M."/>
            <person name="Allison H.C."/>
            <person name="Burton P."/>
            <person name="Vavrova-Anderson J."/>
            <person name="Brown R."/>
            <person name="Browne H."/>
            <person name="Corton N."/>
            <person name="Hauser H."/>
            <person name="Gamble J."/>
            <person name="Gilderthorp R."/>
            <person name="Marcello L."/>
            <person name="McQuillan J."/>
            <person name="Otto T.D."/>
            <person name="Quail M.A."/>
            <person name="Sanders M.J."/>
            <person name="van Tonder A."/>
            <person name="Ginger M.L."/>
            <person name="Field M.C."/>
            <person name="Barry J.D."/>
            <person name="Hertz-Fowler C."/>
            <person name="Berriman M."/>
        </authorList>
    </citation>
    <scope>NUCLEOTIDE SEQUENCE [LARGE SCALE GENOMIC DNA]</scope>
    <source>
        <strain evidence="2 3">IL3000</strain>
    </source>
</reference>